<dbReference type="OrthoDB" id="9798188at2"/>
<organism evidence="13 14">
    <name type="scientific">Romboutsia maritimum</name>
    <dbReference type="NCBI Taxonomy" id="2020948"/>
    <lineage>
        <taxon>Bacteria</taxon>
        <taxon>Bacillati</taxon>
        <taxon>Bacillota</taxon>
        <taxon>Clostridia</taxon>
        <taxon>Peptostreptococcales</taxon>
        <taxon>Peptostreptococcaceae</taxon>
        <taxon>Romboutsia</taxon>
    </lineage>
</organism>
<dbReference type="AlphaFoldDB" id="A0A371IUQ0"/>
<feature type="transmembrane region" description="Helical" evidence="10">
    <location>
        <begin position="66"/>
        <end position="93"/>
    </location>
</feature>
<evidence type="ECO:0000259" key="12">
    <source>
        <dbReference type="PROSITE" id="PS51846"/>
    </source>
</evidence>
<dbReference type="RefSeq" id="WP_095406190.1">
    <property type="nucleotide sequence ID" value="NZ_NOJZ02000004.1"/>
</dbReference>
<keyword evidence="14" id="KW-1185">Reference proteome</keyword>
<reference evidence="13 14" key="1">
    <citation type="journal article" date="2017" name="Genome Announc.">
        <title>Draft Genome Sequence of Romboutsia maritimum sp. nov. Strain CCRI-22766(T), Isolated from Coastal Estuarine Mud.</title>
        <authorList>
            <person name="Maheux A.F."/>
            <person name="Boudreau D.K."/>
            <person name="Berube E."/>
            <person name="Boissinot M."/>
            <person name="Raymond F."/>
            <person name="Brodeur S."/>
            <person name="Corbeil J."/>
            <person name="Brightwell G."/>
            <person name="Broda D."/>
            <person name="Omar R.F."/>
            <person name="Bergeron M.G."/>
        </authorList>
    </citation>
    <scope>NUCLEOTIDE SEQUENCE [LARGE SCALE GENOMIC DNA]</scope>
    <source>
        <strain evidence="13 14">CCRI-22766</strain>
    </source>
</reference>
<dbReference type="SUPFAM" id="SSF54631">
    <property type="entry name" value="CBS-domain pair"/>
    <property type="match status" value="1"/>
</dbReference>
<comment type="subcellular location">
    <subcellularLocation>
        <location evidence="1">Membrane</location>
        <topology evidence="1">Multi-pass membrane protein</topology>
    </subcellularLocation>
</comment>
<evidence type="ECO:0000256" key="6">
    <source>
        <dbReference type="ARBA" id="ARBA00023122"/>
    </source>
</evidence>
<dbReference type="GO" id="GO:0050660">
    <property type="term" value="F:flavin adenine dinucleotide binding"/>
    <property type="evidence" value="ECO:0007669"/>
    <property type="project" value="InterPro"/>
</dbReference>
<dbReference type="InterPro" id="IPR046342">
    <property type="entry name" value="CBS_dom_sf"/>
</dbReference>
<protein>
    <submittedName>
        <fullName evidence="13">HlyC/CorC family transporter</fullName>
    </submittedName>
</protein>
<dbReference type="InterPro" id="IPR016169">
    <property type="entry name" value="FAD-bd_PCMH_sub2"/>
</dbReference>
<dbReference type="InterPro" id="IPR005170">
    <property type="entry name" value="Transptr-assoc_dom"/>
</dbReference>
<dbReference type="Pfam" id="PF01595">
    <property type="entry name" value="CNNM"/>
    <property type="match status" value="1"/>
</dbReference>
<dbReference type="PANTHER" id="PTHR22777">
    <property type="entry name" value="HEMOLYSIN-RELATED"/>
    <property type="match status" value="1"/>
</dbReference>
<proteinExistence type="inferred from homology"/>
<dbReference type="InterPro" id="IPR036318">
    <property type="entry name" value="FAD-bd_PCMH-like_sf"/>
</dbReference>
<feature type="domain" description="CBS" evidence="11">
    <location>
        <begin position="288"/>
        <end position="345"/>
    </location>
</feature>
<dbReference type="InterPro" id="IPR044751">
    <property type="entry name" value="Ion_transp-like_CBS"/>
</dbReference>
<evidence type="ECO:0000256" key="5">
    <source>
        <dbReference type="ARBA" id="ARBA00022989"/>
    </source>
</evidence>
<sequence length="441" mass="50219">MNLEPEPERLVLQLILIVLLTSINAFFASSEIAIVSVNKTKIKSLSKENNSRAKILEKLIEEPSKFLATIQVGITLAGFFSSASAATSISSIISSKLSVPHAQTISIVIVTLILSYITLVFGELVPKRIALQNKEEIALKSSKIIYFVSIITRPFTKILSMSTNVVLRIMGYDEVKNEEELSEEEIRDLIAYSQKQGSIQKEEKDMIEGVFELNDKLCKEIMTSRKDTYLIDIDDNIKSYIDELLSLPYSRIPVYEDNIDNIIGILHIKDLLKQAKQLGFENLNIREILKNPFFVPKTIKANELFKIMQSKKIQMALLVDEYGGFSGIVTLEDLIEEVMGDIEDEYDMEEDEVIKINDSRYKVKGSISVDEFNEIFDVKLDEGDYDTLNGYIINTLGEIPKENELKEIQVDTLKIKIDKINDRRIEDVIVTHQYKVEENII</sequence>
<dbReference type="GO" id="GO:0005886">
    <property type="term" value="C:plasma membrane"/>
    <property type="evidence" value="ECO:0007669"/>
    <property type="project" value="TreeGrafter"/>
</dbReference>
<name>A0A371IUQ0_9FIRM</name>
<dbReference type="SMART" id="SM01091">
    <property type="entry name" value="CorC_HlyC"/>
    <property type="match status" value="1"/>
</dbReference>
<dbReference type="PROSITE" id="PS51846">
    <property type="entry name" value="CNNM"/>
    <property type="match status" value="1"/>
</dbReference>
<dbReference type="Pfam" id="PF00571">
    <property type="entry name" value="CBS"/>
    <property type="match status" value="2"/>
</dbReference>
<gene>
    <name evidence="13" type="ORF">CHF27_003775</name>
</gene>
<feature type="domain" description="CBS" evidence="11">
    <location>
        <begin position="222"/>
        <end position="285"/>
    </location>
</feature>
<evidence type="ECO:0000259" key="11">
    <source>
        <dbReference type="PROSITE" id="PS51371"/>
    </source>
</evidence>
<dbReference type="Proteomes" id="UP000243494">
    <property type="component" value="Unassembled WGS sequence"/>
</dbReference>
<evidence type="ECO:0000256" key="3">
    <source>
        <dbReference type="ARBA" id="ARBA00022692"/>
    </source>
</evidence>
<evidence type="ECO:0000256" key="8">
    <source>
        <dbReference type="PROSITE-ProRule" id="PRU00703"/>
    </source>
</evidence>
<evidence type="ECO:0000256" key="1">
    <source>
        <dbReference type="ARBA" id="ARBA00004141"/>
    </source>
</evidence>
<feature type="transmembrane region" description="Helical" evidence="10">
    <location>
        <begin position="12"/>
        <end position="37"/>
    </location>
</feature>
<keyword evidence="4" id="KW-0677">Repeat</keyword>
<dbReference type="SUPFAM" id="SSF56176">
    <property type="entry name" value="FAD-binding/transporter-associated domain-like"/>
    <property type="match status" value="1"/>
</dbReference>
<dbReference type="InterPro" id="IPR002550">
    <property type="entry name" value="CNNM"/>
</dbReference>
<dbReference type="Gene3D" id="3.10.580.10">
    <property type="entry name" value="CBS-domain"/>
    <property type="match status" value="1"/>
</dbReference>
<evidence type="ECO:0000313" key="14">
    <source>
        <dbReference type="Proteomes" id="UP000243494"/>
    </source>
</evidence>
<dbReference type="FunFam" id="3.10.580.10:FF:000002">
    <property type="entry name" value="Magnesium/cobalt efflux protein CorC"/>
    <property type="match status" value="1"/>
</dbReference>
<dbReference type="CDD" id="cd04590">
    <property type="entry name" value="CBS_pair_CorC_HlyC_assoc"/>
    <property type="match status" value="1"/>
</dbReference>
<evidence type="ECO:0000256" key="7">
    <source>
        <dbReference type="ARBA" id="ARBA00023136"/>
    </source>
</evidence>
<keyword evidence="5 9" id="KW-1133">Transmembrane helix</keyword>
<evidence type="ECO:0000313" key="13">
    <source>
        <dbReference type="EMBL" id="RDY24207.1"/>
    </source>
</evidence>
<dbReference type="Gene3D" id="3.30.465.10">
    <property type="match status" value="1"/>
</dbReference>
<evidence type="ECO:0000256" key="4">
    <source>
        <dbReference type="ARBA" id="ARBA00022737"/>
    </source>
</evidence>
<dbReference type="EMBL" id="NOJZ02000004">
    <property type="protein sequence ID" value="RDY24207.1"/>
    <property type="molecule type" value="Genomic_DNA"/>
</dbReference>
<comment type="caution">
    <text evidence="13">The sequence shown here is derived from an EMBL/GenBank/DDBJ whole genome shotgun (WGS) entry which is preliminary data.</text>
</comment>
<dbReference type="InterPro" id="IPR000644">
    <property type="entry name" value="CBS_dom"/>
</dbReference>
<evidence type="ECO:0000256" key="9">
    <source>
        <dbReference type="PROSITE-ProRule" id="PRU01193"/>
    </source>
</evidence>
<dbReference type="Pfam" id="PF03471">
    <property type="entry name" value="CorC_HlyC"/>
    <property type="match status" value="1"/>
</dbReference>
<feature type="domain" description="CNNM transmembrane" evidence="12">
    <location>
        <begin position="6"/>
        <end position="203"/>
    </location>
</feature>
<comment type="similarity">
    <text evidence="2">Belongs to the UPF0053 family.</text>
</comment>
<keyword evidence="3 9" id="KW-0812">Transmembrane</keyword>
<evidence type="ECO:0000256" key="10">
    <source>
        <dbReference type="SAM" id="Phobius"/>
    </source>
</evidence>
<accession>A0A371IUQ0</accession>
<dbReference type="SMART" id="SM00116">
    <property type="entry name" value="CBS"/>
    <property type="match status" value="2"/>
</dbReference>
<dbReference type="PANTHER" id="PTHR22777:SF17">
    <property type="entry name" value="UPF0053 PROTEIN SLL0260"/>
    <property type="match status" value="1"/>
</dbReference>
<feature type="transmembrane region" description="Helical" evidence="10">
    <location>
        <begin position="105"/>
        <end position="125"/>
    </location>
</feature>
<dbReference type="PROSITE" id="PS51371">
    <property type="entry name" value="CBS"/>
    <property type="match status" value="2"/>
</dbReference>
<keyword evidence="6 8" id="KW-0129">CBS domain</keyword>
<evidence type="ECO:0000256" key="2">
    <source>
        <dbReference type="ARBA" id="ARBA00006337"/>
    </source>
</evidence>
<keyword evidence="7 9" id="KW-0472">Membrane</keyword>